<evidence type="ECO:0000256" key="2">
    <source>
        <dbReference type="ARBA" id="ARBA00012405"/>
    </source>
</evidence>
<dbReference type="PROSITE" id="PS51387">
    <property type="entry name" value="FAD_PCMH"/>
    <property type="match status" value="1"/>
</dbReference>
<accession>A0AAD9VZB9</accession>
<dbReference type="EMBL" id="JAUJFL010000006">
    <property type="protein sequence ID" value="KAK2601151.1"/>
    <property type="molecule type" value="Genomic_DNA"/>
</dbReference>
<gene>
    <name evidence="8" type="ORF">N8I77_010621</name>
</gene>
<dbReference type="GO" id="GO:0005737">
    <property type="term" value="C:cytoplasm"/>
    <property type="evidence" value="ECO:0007669"/>
    <property type="project" value="TreeGrafter"/>
</dbReference>
<dbReference type="InterPro" id="IPR036318">
    <property type="entry name" value="FAD-bd_PCMH-like_sf"/>
</dbReference>
<dbReference type="PANTHER" id="PTHR10801:SF0">
    <property type="entry name" value="DELTA(24)-STEROL REDUCTASE"/>
    <property type="match status" value="1"/>
</dbReference>
<dbReference type="InterPro" id="IPR040165">
    <property type="entry name" value="Diminuto-like"/>
</dbReference>
<dbReference type="Proteomes" id="UP001265746">
    <property type="component" value="Unassembled WGS sequence"/>
</dbReference>
<dbReference type="EC" id="1.3.1.72" evidence="2"/>
<dbReference type="GO" id="GO:0050614">
    <property type="term" value="F:Delta24-sterol reductase activity"/>
    <property type="evidence" value="ECO:0007669"/>
    <property type="project" value="UniProtKB-EC"/>
</dbReference>
<dbReference type="InterPro" id="IPR016169">
    <property type="entry name" value="FAD-bd_PCMH_sub2"/>
</dbReference>
<comment type="caution">
    <text evidence="8">The sequence shown here is derived from an EMBL/GenBank/DDBJ whole genome shotgun (WGS) entry which is preliminary data.</text>
</comment>
<dbReference type="GO" id="GO:0016020">
    <property type="term" value="C:membrane"/>
    <property type="evidence" value="ECO:0007669"/>
    <property type="project" value="UniProtKB-SubCell"/>
</dbReference>
<organism evidence="8 9">
    <name type="scientific">Phomopsis amygdali</name>
    <name type="common">Fusicoccum amygdali</name>
    <dbReference type="NCBI Taxonomy" id="1214568"/>
    <lineage>
        <taxon>Eukaryota</taxon>
        <taxon>Fungi</taxon>
        <taxon>Dikarya</taxon>
        <taxon>Ascomycota</taxon>
        <taxon>Pezizomycotina</taxon>
        <taxon>Sordariomycetes</taxon>
        <taxon>Sordariomycetidae</taxon>
        <taxon>Diaporthales</taxon>
        <taxon>Diaporthaceae</taxon>
        <taxon>Diaporthe</taxon>
    </lineage>
</organism>
<feature type="domain" description="FAD-binding PCMH-type" evidence="7">
    <location>
        <begin position="1"/>
        <end position="167"/>
    </location>
</feature>
<protein>
    <recommendedName>
        <fullName evidence="2">Delta(24)-sterol reductase</fullName>
        <ecNumber evidence="2">1.3.1.72</ecNumber>
    </recommendedName>
</protein>
<dbReference type="Gene3D" id="3.30.465.10">
    <property type="match status" value="1"/>
</dbReference>
<dbReference type="Pfam" id="PF01565">
    <property type="entry name" value="FAD_binding_4"/>
    <property type="match status" value="1"/>
</dbReference>
<comment type="subcellular location">
    <subcellularLocation>
        <location evidence="1">Membrane</location>
        <topology evidence="1">Single-pass membrane protein</topology>
    </subcellularLocation>
</comment>
<proteinExistence type="predicted"/>
<evidence type="ECO:0000256" key="4">
    <source>
        <dbReference type="ARBA" id="ARBA00022989"/>
    </source>
</evidence>
<dbReference type="GO" id="GO:0000246">
    <property type="term" value="F:Delta24(24-1) sterol reductase activity"/>
    <property type="evidence" value="ECO:0007669"/>
    <property type="project" value="TreeGrafter"/>
</dbReference>
<evidence type="ECO:0000256" key="3">
    <source>
        <dbReference type="ARBA" id="ARBA00022692"/>
    </source>
</evidence>
<evidence type="ECO:0000313" key="8">
    <source>
        <dbReference type="EMBL" id="KAK2601151.1"/>
    </source>
</evidence>
<keyword evidence="6" id="KW-0472">Membrane</keyword>
<keyword evidence="3" id="KW-0812">Transmembrane</keyword>
<evidence type="ECO:0000259" key="7">
    <source>
        <dbReference type="PROSITE" id="PS51387"/>
    </source>
</evidence>
<dbReference type="PANTHER" id="PTHR10801">
    <property type="entry name" value="24-DEHYDROCHOLESTEROL REDUCTASE"/>
    <property type="match status" value="1"/>
</dbReference>
<evidence type="ECO:0000256" key="1">
    <source>
        <dbReference type="ARBA" id="ARBA00004167"/>
    </source>
</evidence>
<evidence type="ECO:0000256" key="6">
    <source>
        <dbReference type="ARBA" id="ARBA00023136"/>
    </source>
</evidence>
<dbReference type="GO" id="GO:0071949">
    <property type="term" value="F:FAD binding"/>
    <property type="evidence" value="ECO:0007669"/>
    <property type="project" value="InterPro"/>
</dbReference>
<name>A0AAD9VZB9_PHOAM</name>
<dbReference type="GO" id="GO:0008202">
    <property type="term" value="P:steroid metabolic process"/>
    <property type="evidence" value="ECO:0007669"/>
    <property type="project" value="TreeGrafter"/>
</dbReference>
<dbReference type="InterPro" id="IPR016166">
    <property type="entry name" value="FAD-bd_PCMH"/>
</dbReference>
<keyword evidence="5" id="KW-0560">Oxidoreductase</keyword>
<dbReference type="InterPro" id="IPR006094">
    <property type="entry name" value="Oxid_FAD_bind_N"/>
</dbReference>
<evidence type="ECO:0000313" key="9">
    <source>
        <dbReference type="Proteomes" id="UP001265746"/>
    </source>
</evidence>
<reference evidence="8" key="1">
    <citation type="submission" date="2023-06" db="EMBL/GenBank/DDBJ databases">
        <authorList>
            <person name="Noh H."/>
        </authorList>
    </citation>
    <scope>NUCLEOTIDE SEQUENCE</scope>
    <source>
        <strain evidence="8">DUCC20226</strain>
    </source>
</reference>
<keyword evidence="9" id="KW-1185">Reference proteome</keyword>
<evidence type="ECO:0000256" key="5">
    <source>
        <dbReference type="ARBA" id="ARBA00023002"/>
    </source>
</evidence>
<sequence length="519" mass="58536">MEAHDAAVAVVAARVKYFHKEQKPFRNYHGSSLSTRPSDRNRDNIVDTSSLNHVLAIDKAKKTASVEPNVPMDILVAATMKEGLVPQVVMELPSITVGGGFSGSSGESSSFRFGLFEATINGIEIVLPTGEVAKASNSEKQDLFWGAASAFGTIGVVTLLEVQLMDAKKYVAMTYYLTKGFDNTLVRIKEETEKEENDYIDGITFTPESSVICCGCMVDDLPSGQQPRRFTRRGDPWFYLRVKDAHDHLLKSPGNSVIDYIPLEDYLFRYDRGGFWTGRQAFEYFKVPFNRITRYVLDPFMYTRVINQAQAKTDFSYHYMIQDCGIPFQKCNEFKSWLDENIGLYPIWLCPLRARRDSPGSCHGIHAAMGKRDYSDLLNFGVWGLISWDRQEVLGKNKALEAKVRELDGWKTLYAHTYYSEEDFWSVYDRESYDAVRTKYGANYLPSVYEKVSVKVDVAADEAALRASTKARLKAKMKSTWPTRGLLGVYHAVRGGDVLLQKQEKPQTQKTASSGLGKP</sequence>
<keyword evidence="4" id="KW-1133">Transmembrane helix</keyword>
<dbReference type="AlphaFoldDB" id="A0AAD9VZB9"/>
<dbReference type="SUPFAM" id="SSF56176">
    <property type="entry name" value="FAD-binding/transporter-associated domain-like"/>
    <property type="match status" value="1"/>
</dbReference>